<keyword evidence="5" id="KW-0732">Signal</keyword>
<evidence type="ECO:0000313" key="7">
    <source>
        <dbReference type="EMBL" id="QJW99625.1"/>
    </source>
</evidence>
<evidence type="ECO:0000256" key="2">
    <source>
        <dbReference type="ARBA" id="ARBA00022723"/>
    </source>
</evidence>
<dbReference type="PANTHER" id="PTHR33546">
    <property type="entry name" value="LARGE, MULTIFUNCTIONAL SECRETED PROTEIN-RELATED"/>
    <property type="match status" value="1"/>
</dbReference>
<evidence type="ECO:0000256" key="3">
    <source>
        <dbReference type="ARBA" id="ARBA00023004"/>
    </source>
</evidence>
<dbReference type="SUPFAM" id="SSF46626">
    <property type="entry name" value="Cytochrome c"/>
    <property type="match status" value="1"/>
</dbReference>
<name>A0A6M5Z0A7_9BACT</name>
<keyword evidence="1 4" id="KW-0349">Heme</keyword>
<dbReference type="Pfam" id="PF00034">
    <property type="entry name" value="Cytochrom_C"/>
    <property type="match status" value="1"/>
</dbReference>
<evidence type="ECO:0000259" key="6">
    <source>
        <dbReference type="PROSITE" id="PS51007"/>
    </source>
</evidence>
<sequence>MRTTFVFGLLVALLPAPAPAVEPAPRYKAGAAKTEITPAHPIRLNGFGSRRTESEGVYHPIHARALALDDGTAPAVLLAVDVLGIPADSYDELARRLEKRAGVKKERLAITATHTHTGPMLTGANPTLFGVPVPKEHRANIDKYTPVFIDKLEAVALAALKEMKPAVFEWGVGRVGFATNRRTKGGPTDHDLPVLFVKDLKGAVRAVYLNYACHCVTLSSNQLGGDWAGFAASGIEDTFPGAVALVAIGGGGDQNPSSGVAGAKEDLAAAQGREIAAEVRRLSRHYLAPVTGAMTAKVTPLDLPLADLPTKAQWEEKANRMDAIGHHARVTLAKLAAGEKLPTKVAYPVQTWAFGDALAMVHLPGEVVVDYPLRLKKDLDGRRLWVTGYANNAPCYIPSERVLKEGGYEGGGAMIYYDLPAPLAPGLEDKIVGAVKEQIGKPFAATFDPNKTGGTLPLSPQQSHAAIKTKPGLRVDLVAAEPLVADPVALAFGPDGKLWVAEMADYPSGQRGAFEPGGRIVFLEDTNGDGTFDKRTVFLDGLPFPTGVLPWRKGVLVCAAPDVLYAEDTNGDGTADTVTKLYSGFGTDNYQGRVNSLQYGLDGWVYGSCGLFGGEILCHRTRATVALGDRDFRIKPDTGELEPATGRTQQGRVRDDRGNWFGCDNSTLLRHYVLDDHYLKRNPHVAYPNASVNVAPSNQLFSLKRDAQRFALSGPPNTVTAACGLGIYRDDLLGAEFYGNAFTCEPVNLLVTRRVLKPTGSTFTGGRAPDETTSEFLASTDGWFRPVHAVTGPDGGLWVADMYRYLIEHPRWIPPADLARIDVRAGAGLGRIYRVRPADTPLRPWARLDRLDTAGLVAALDSPNGWQRDTAMMMLVWKNDPAAKGRLEKLVRESKNHLARMQALCTLGGLGDVSPDLLSRALSDTEAGVRRHAIRLLESRAPGAPGEDPVGISEWNRRDSDTDPQVWLQFAYSLGAARPRDDLRGLKLASVMFRSADDPYLVAAALSSLNKDNVRAVVEGVWRLFEIDKSFDPRPQIMRDFVASAAGIDNGAALPDVLKAVTTLPPERAFQPWQLAGVLGALDSLERQGRSWDKLAPEVRKSVDPVIAHARSVCAKENVGGADLLTAMPLLGRDPATRAGDLERVVGLLDAARPAAVQSAAIAVLARGTDAGTPSALLGAWGRATPALRAQILDTLLSRPKWHPDLLAAIEKGTVPAGQIDAARRQRLTGSPEAGVRRLAVKLFAGGNNPDRQKVIDDYKAALALKGDKGRGKAVFLKSCSACHALDGTGHAVGPDLAALANKSPLYLLTEILDPNRNLDSRYAEYQALTKDDRTVSGLLAAETATSITLRGQQAKEETILRTFIQALRGSAKSLMPEGLEKDVTKPDMADLIAYLTAHDPPHKTFAGNAPAEIEMKAGTLTLPATKCFVYGDAVRFEPDFKNIGFWHREADHVVWKVKLGTAAEFDVYLEYACANGSAGNPFALDGTEPALRGTVAATGGWDKYALQKLGTVKLPAGAGRVTFRPDAPVKNALLDLRALILVPVGTKPDVAAPADPPR</sequence>
<dbReference type="InterPro" id="IPR055557">
    <property type="entry name" value="DUF7133"/>
</dbReference>
<dbReference type="InterPro" id="IPR013427">
    <property type="entry name" value="Haem-bd_dom_put"/>
</dbReference>
<feature type="chain" id="PRO_5027026139" evidence="5">
    <location>
        <begin position="21"/>
        <end position="1559"/>
    </location>
</feature>
<keyword evidence="7" id="KW-0378">Hydrolase</keyword>
<dbReference type="Gene3D" id="2.60.120.260">
    <property type="entry name" value="Galactose-binding domain-like"/>
    <property type="match status" value="1"/>
</dbReference>
<dbReference type="SUPFAM" id="SSF50952">
    <property type="entry name" value="Soluble quinoprotein glucose dehydrogenase"/>
    <property type="match status" value="1"/>
</dbReference>
<dbReference type="EMBL" id="CP053452">
    <property type="protein sequence ID" value="QJW99625.1"/>
    <property type="molecule type" value="Genomic_DNA"/>
</dbReference>
<keyword evidence="8" id="KW-1185">Reference proteome</keyword>
<organism evidence="7 8">
    <name type="scientific">Frigoriglobus tundricola</name>
    <dbReference type="NCBI Taxonomy" id="2774151"/>
    <lineage>
        <taxon>Bacteria</taxon>
        <taxon>Pseudomonadati</taxon>
        <taxon>Planctomycetota</taxon>
        <taxon>Planctomycetia</taxon>
        <taxon>Gemmatales</taxon>
        <taxon>Gemmataceae</taxon>
        <taxon>Frigoriglobus</taxon>
    </lineage>
</organism>
<keyword evidence="2 4" id="KW-0479">Metal-binding</keyword>
<dbReference type="InterPro" id="IPR013428">
    <property type="entry name" value="Membrane-bound_put_N"/>
</dbReference>
<dbReference type="SUPFAM" id="SSF49785">
    <property type="entry name" value="Galactose-binding domain-like"/>
    <property type="match status" value="1"/>
</dbReference>
<dbReference type="GO" id="GO:0020037">
    <property type="term" value="F:heme binding"/>
    <property type="evidence" value="ECO:0007669"/>
    <property type="project" value="InterPro"/>
</dbReference>
<feature type="signal peptide" evidence="5">
    <location>
        <begin position="1"/>
        <end position="20"/>
    </location>
</feature>
<dbReference type="Gene3D" id="1.25.10.10">
    <property type="entry name" value="Leucine-rich Repeat Variant"/>
    <property type="match status" value="1"/>
</dbReference>
<reference evidence="8" key="1">
    <citation type="submission" date="2020-05" db="EMBL/GenBank/DDBJ databases">
        <title>Frigoriglobus tundricola gen. nov., sp. nov., a psychrotolerant cellulolytic planctomycete of the family Gemmataceae with two divergent copies of 16S rRNA gene.</title>
        <authorList>
            <person name="Kulichevskaya I.S."/>
            <person name="Ivanova A.A."/>
            <person name="Naumoff D.G."/>
            <person name="Beletsky A.V."/>
            <person name="Rijpstra W.I.C."/>
            <person name="Sinninghe Damste J.S."/>
            <person name="Mardanov A.V."/>
            <person name="Ravin N.V."/>
            <person name="Dedysh S.N."/>
        </authorList>
    </citation>
    <scope>NUCLEOTIDE SEQUENCE [LARGE SCALE GENOMIC DNA]</scope>
    <source>
        <strain evidence="8">PL17</strain>
    </source>
</reference>
<dbReference type="InterPro" id="IPR011989">
    <property type="entry name" value="ARM-like"/>
</dbReference>
<protein>
    <submittedName>
        <fullName evidence="7">Beta-propeller-type glycoside hydrolase</fullName>
    </submittedName>
</protein>
<dbReference type="NCBIfam" id="TIGR02604">
    <property type="entry name" value="Piru_Ver_Nterm"/>
    <property type="match status" value="1"/>
</dbReference>
<dbReference type="Pfam" id="PF13646">
    <property type="entry name" value="HEAT_2"/>
    <property type="match status" value="1"/>
</dbReference>
<dbReference type="Gene3D" id="2.120.10.30">
    <property type="entry name" value="TolB, C-terminal domain"/>
    <property type="match status" value="1"/>
</dbReference>
<dbReference type="RefSeq" id="WP_171474558.1">
    <property type="nucleotide sequence ID" value="NZ_CP053452.2"/>
</dbReference>
<evidence type="ECO:0000313" key="8">
    <source>
        <dbReference type="Proteomes" id="UP000503447"/>
    </source>
</evidence>
<dbReference type="PANTHER" id="PTHR33546:SF1">
    <property type="entry name" value="LARGE, MULTIFUNCTIONAL SECRETED PROTEIN"/>
    <property type="match status" value="1"/>
</dbReference>
<dbReference type="InterPro" id="IPR011041">
    <property type="entry name" value="Quinoprot_gluc/sorb_DH_b-prop"/>
</dbReference>
<dbReference type="GO" id="GO:0016787">
    <property type="term" value="F:hydrolase activity"/>
    <property type="evidence" value="ECO:0007669"/>
    <property type="project" value="UniProtKB-KW"/>
</dbReference>
<dbReference type="InterPro" id="IPR016024">
    <property type="entry name" value="ARM-type_fold"/>
</dbReference>
<feature type="domain" description="Cytochrome c" evidence="6">
    <location>
        <begin position="1267"/>
        <end position="1400"/>
    </location>
</feature>
<dbReference type="InterPro" id="IPR036909">
    <property type="entry name" value="Cyt_c-like_dom_sf"/>
</dbReference>
<dbReference type="SUPFAM" id="SSF48371">
    <property type="entry name" value="ARM repeat"/>
    <property type="match status" value="1"/>
</dbReference>
<gene>
    <name evidence="7" type="ORF">FTUN_7243</name>
</gene>
<dbReference type="Pfam" id="PF23500">
    <property type="entry name" value="DUF7133"/>
    <property type="match status" value="1"/>
</dbReference>
<dbReference type="Proteomes" id="UP000503447">
    <property type="component" value="Chromosome"/>
</dbReference>
<dbReference type="NCBIfam" id="TIGR02603">
    <property type="entry name" value="CxxCH_TIGR02603"/>
    <property type="match status" value="1"/>
</dbReference>
<dbReference type="Gene3D" id="1.10.760.10">
    <property type="entry name" value="Cytochrome c-like domain"/>
    <property type="match status" value="1"/>
</dbReference>
<dbReference type="KEGG" id="ftj:FTUN_7243"/>
<evidence type="ECO:0000256" key="5">
    <source>
        <dbReference type="SAM" id="SignalP"/>
    </source>
</evidence>
<dbReference type="InterPro" id="IPR009056">
    <property type="entry name" value="Cyt_c-like_dom"/>
</dbReference>
<evidence type="ECO:0000256" key="1">
    <source>
        <dbReference type="ARBA" id="ARBA00022617"/>
    </source>
</evidence>
<evidence type="ECO:0000256" key="4">
    <source>
        <dbReference type="PROSITE-ProRule" id="PRU00433"/>
    </source>
</evidence>
<dbReference type="GO" id="GO:0009055">
    <property type="term" value="F:electron transfer activity"/>
    <property type="evidence" value="ECO:0007669"/>
    <property type="project" value="InterPro"/>
</dbReference>
<dbReference type="PROSITE" id="PS51007">
    <property type="entry name" value="CYTC"/>
    <property type="match status" value="1"/>
</dbReference>
<accession>A0A6M5Z0A7</accession>
<keyword evidence="3 4" id="KW-0408">Iron</keyword>
<dbReference type="InterPro" id="IPR008979">
    <property type="entry name" value="Galactose-bd-like_sf"/>
</dbReference>
<proteinExistence type="predicted"/>
<dbReference type="InterPro" id="IPR011042">
    <property type="entry name" value="6-blade_b-propeller_TolB-like"/>
</dbReference>
<dbReference type="GO" id="GO:0046872">
    <property type="term" value="F:metal ion binding"/>
    <property type="evidence" value="ECO:0007669"/>
    <property type="project" value="UniProtKB-KW"/>
</dbReference>